<feature type="disulfide bond" evidence="6">
    <location>
        <begin position="96"/>
        <end position="105"/>
    </location>
</feature>
<keyword evidence="5" id="KW-0325">Glycoprotein</keyword>
<dbReference type="Pfam" id="PF12661">
    <property type="entry name" value="hEGF"/>
    <property type="match status" value="1"/>
</dbReference>
<accession>A0A4Z2BDX5</accession>
<dbReference type="InterPro" id="IPR000742">
    <property type="entry name" value="EGF"/>
</dbReference>
<dbReference type="PROSITE" id="PS00022">
    <property type="entry name" value="EGF_1"/>
    <property type="match status" value="2"/>
</dbReference>
<protein>
    <recommendedName>
        <fullName evidence="8">EGF-like domain-containing protein</fullName>
    </recommendedName>
</protein>
<dbReference type="GO" id="GO:0009986">
    <property type="term" value="C:cell surface"/>
    <property type="evidence" value="ECO:0007669"/>
    <property type="project" value="TreeGrafter"/>
</dbReference>
<evidence type="ECO:0000256" key="4">
    <source>
        <dbReference type="ARBA" id="ARBA00023157"/>
    </source>
</evidence>
<organism evidence="9 10">
    <name type="scientific">Takifugu bimaculatus</name>
    <dbReference type="NCBI Taxonomy" id="433685"/>
    <lineage>
        <taxon>Eukaryota</taxon>
        <taxon>Metazoa</taxon>
        <taxon>Chordata</taxon>
        <taxon>Craniata</taxon>
        <taxon>Vertebrata</taxon>
        <taxon>Euteleostomi</taxon>
        <taxon>Actinopterygii</taxon>
        <taxon>Neopterygii</taxon>
        <taxon>Teleostei</taxon>
        <taxon>Neoteleostei</taxon>
        <taxon>Acanthomorphata</taxon>
        <taxon>Eupercaria</taxon>
        <taxon>Tetraodontiformes</taxon>
        <taxon>Tetradontoidea</taxon>
        <taxon>Tetraodontidae</taxon>
        <taxon>Takifugu</taxon>
    </lineage>
</organism>
<dbReference type="PROSITE" id="PS01187">
    <property type="entry name" value="EGF_CA"/>
    <property type="match status" value="1"/>
</dbReference>
<keyword evidence="1 6" id="KW-0245">EGF-like domain</keyword>
<dbReference type="SUPFAM" id="SSF57184">
    <property type="entry name" value="Growth factor receptor domain"/>
    <property type="match status" value="1"/>
</dbReference>
<feature type="domain" description="EGF-like" evidence="8">
    <location>
        <begin position="30"/>
        <end position="69"/>
    </location>
</feature>
<feature type="chain" id="PRO_5021247150" description="EGF-like domain-containing protein" evidence="7">
    <location>
        <begin position="32"/>
        <end position="188"/>
    </location>
</feature>
<evidence type="ECO:0000313" key="9">
    <source>
        <dbReference type="EMBL" id="TNM90159.1"/>
    </source>
</evidence>
<dbReference type="InterPro" id="IPR009030">
    <property type="entry name" value="Growth_fac_rcpt_cys_sf"/>
</dbReference>
<name>A0A4Z2BDX5_9TELE</name>
<keyword evidence="4 6" id="KW-1015">Disulfide bond</keyword>
<evidence type="ECO:0000256" key="3">
    <source>
        <dbReference type="ARBA" id="ARBA00022737"/>
    </source>
</evidence>
<keyword evidence="2 7" id="KW-0732">Signal</keyword>
<dbReference type="PROSITE" id="PS01186">
    <property type="entry name" value="EGF_2"/>
    <property type="match status" value="1"/>
</dbReference>
<keyword evidence="10" id="KW-1185">Reference proteome</keyword>
<dbReference type="GO" id="GO:0043235">
    <property type="term" value="C:receptor complex"/>
    <property type="evidence" value="ECO:0007669"/>
    <property type="project" value="TreeGrafter"/>
</dbReference>
<dbReference type="GO" id="GO:0007219">
    <property type="term" value="P:Notch signaling pathway"/>
    <property type="evidence" value="ECO:0007669"/>
    <property type="project" value="TreeGrafter"/>
</dbReference>
<dbReference type="PROSITE" id="PS50026">
    <property type="entry name" value="EGF_3"/>
    <property type="match status" value="3"/>
</dbReference>
<dbReference type="SMART" id="SM00179">
    <property type="entry name" value="EGF_CA"/>
    <property type="match status" value="3"/>
</dbReference>
<dbReference type="AlphaFoldDB" id="A0A4Z2BDX5"/>
<dbReference type="CDD" id="cd00054">
    <property type="entry name" value="EGF_CA"/>
    <property type="match status" value="2"/>
</dbReference>
<evidence type="ECO:0000256" key="2">
    <source>
        <dbReference type="ARBA" id="ARBA00022729"/>
    </source>
</evidence>
<dbReference type="FunFam" id="2.10.25.10:FF:000796">
    <property type="entry name" value="Crumbs cell polarity complex component 2b"/>
    <property type="match status" value="1"/>
</dbReference>
<dbReference type="InterPro" id="IPR018097">
    <property type="entry name" value="EGF_Ca-bd_CS"/>
</dbReference>
<dbReference type="GO" id="GO:0007411">
    <property type="term" value="P:axon guidance"/>
    <property type="evidence" value="ECO:0007669"/>
    <property type="project" value="TreeGrafter"/>
</dbReference>
<keyword evidence="3" id="KW-0677">Repeat</keyword>
<evidence type="ECO:0000256" key="1">
    <source>
        <dbReference type="ARBA" id="ARBA00022536"/>
    </source>
</evidence>
<dbReference type="PANTHER" id="PTHR45836:SF23">
    <property type="entry name" value="NEUROGENIC LOCUS NOTCH HOMOLOG PROTEIN 1"/>
    <property type="match status" value="1"/>
</dbReference>
<dbReference type="PROSITE" id="PS00010">
    <property type="entry name" value="ASX_HYDROXYL"/>
    <property type="match status" value="2"/>
</dbReference>
<dbReference type="InterPro" id="IPR051355">
    <property type="entry name" value="Notch/Slit_guidance"/>
</dbReference>
<feature type="domain" description="EGF-like" evidence="8">
    <location>
        <begin position="108"/>
        <end position="145"/>
    </location>
</feature>
<evidence type="ECO:0000256" key="5">
    <source>
        <dbReference type="ARBA" id="ARBA00023180"/>
    </source>
</evidence>
<evidence type="ECO:0000259" key="8">
    <source>
        <dbReference type="PROSITE" id="PS50026"/>
    </source>
</evidence>
<reference evidence="9 10" key="1">
    <citation type="submission" date="2019-04" db="EMBL/GenBank/DDBJ databases">
        <title>The sequence and de novo assembly of Takifugu bimaculatus genome using PacBio and Hi-C technologies.</title>
        <authorList>
            <person name="Xu P."/>
            <person name="Liu B."/>
            <person name="Zhou Z."/>
        </authorList>
    </citation>
    <scope>NUCLEOTIDE SEQUENCE [LARGE SCALE GENOMIC DNA]</scope>
    <source>
        <strain evidence="9">TB-2018</strain>
        <tissue evidence="9">Muscle</tissue>
    </source>
</reference>
<dbReference type="Pfam" id="PF00008">
    <property type="entry name" value="EGF"/>
    <property type="match status" value="1"/>
</dbReference>
<feature type="signal peptide" evidence="7">
    <location>
        <begin position="1"/>
        <end position="31"/>
    </location>
</feature>
<dbReference type="Proteomes" id="UP000516260">
    <property type="component" value="Chromosome 4"/>
</dbReference>
<comment type="caution">
    <text evidence="6">Lacks conserved residue(s) required for the propagation of feature annotation.</text>
</comment>
<dbReference type="InterPro" id="IPR001881">
    <property type="entry name" value="EGF-like_Ca-bd_dom"/>
</dbReference>
<feature type="disulfide bond" evidence="6">
    <location>
        <begin position="135"/>
        <end position="144"/>
    </location>
</feature>
<evidence type="ECO:0000256" key="7">
    <source>
        <dbReference type="SAM" id="SignalP"/>
    </source>
</evidence>
<dbReference type="EMBL" id="SWLE01000017">
    <property type="protein sequence ID" value="TNM90159.1"/>
    <property type="molecule type" value="Genomic_DNA"/>
</dbReference>
<gene>
    <name evidence="9" type="ORF">fugu_004393</name>
</gene>
<comment type="caution">
    <text evidence="9">The sequence shown here is derived from an EMBL/GenBank/DDBJ whole genome shotgun (WGS) entry which is preliminary data.</text>
</comment>
<dbReference type="Gene3D" id="2.10.25.10">
    <property type="entry name" value="Laminin"/>
    <property type="match status" value="3"/>
</dbReference>
<dbReference type="PRINTS" id="PR00010">
    <property type="entry name" value="EGFBLOOD"/>
</dbReference>
<dbReference type="PANTHER" id="PTHR45836">
    <property type="entry name" value="SLIT HOMOLOG"/>
    <property type="match status" value="1"/>
</dbReference>
<dbReference type="GO" id="GO:0005886">
    <property type="term" value="C:plasma membrane"/>
    <property type="evidence" value="ECO:0007669"/>
    <property type="project" value="TreeGrafter"/>
</dbReference>
<evidence type="ECO:0000313" key="10">
    <source>
        <dbReference type="Proteomes" id="UP000516260"/>
    </source>
</evidence>
<evidence type="ECO:0000256" key="6">
    <source>
        <dbReference type="PROSITE-ProRule" id="PRU00076"/>
    </source>
</evidence>
<dbReference type="InterPro" id="IPR000152">
    <property type="entry name" value="EGF-type_Asp/Asn_hydroxyl_site"/>
</dbReference>
<dbReference type="SUPFAM" id="SSF57196">
    <property type="entry name" value="EGF/Laminin"/>
    <property type="match status" value="1"/>
</dbReference>
<proteinExistence type="predicted"/>
<sequence length="188" mass="20290">MDLGRVWFRYQKTMLITMMMFKLGLLCTAAADKCLSSPCRNGATCLDNLDDYVCLCPKGPVWFMGKNCEELLDACITAPCSNCTSIPGTDHFSCHCPAGFTGLNCTEDVDECQSNPCDGVRSLCVNRANGYSCHCPLGLGGQACLENVTTCAEGLCQHGGICIDVPDNGILVSVCCWLPGGQVWEQHR</sequence>
<dbReference type="GO" id="GO:0005509">
    <property type="term" value="F:calcium ion binding"/>
    <property type="evidence" value="ECO:0007669"/>
    <property type="project" value="InterPro"/>
</dbReference>
<dbReference type="SMART" id="SM00181">
    <property type="entry name" value="EGF"/>
    <property type="match status" value="3"/>
</dbReference>
<feature type="domain" description="EGF-like" evidence="8">
    <location>
        <begin position="71"/>
        <end position="106"/>
    </location>
</feature>
<dbReference type="InterPro" id="IPR013032">
    <property type="entry name" value="EGF-like_CS"/>
</dbReference>